<feature type="region of interest" description="Disordered" evidence="2">
    <location>
        <begin position="578"/>
        <end position="610"/>
    </location>
</feature>
<feature type="domain" description="DUF7358" evidence="5">
    <location>
        <begin position="6"/>
        <end position="233"/>
    </location>
</feature>
<evidence type="ECO:0000259" key="4">
    <source>
        <dbReference type="Pfam" id="PF01764"/>
    </source>
</evidence>
<dbReference type="AlphaFoldDB" id="A0A6P4A192"/>
<gene>
    <name evidence="7" type="primary">LOC107422170</name>
</gene>
<keyword evidence="3" id="KW-0812">Transmembrane</keyword>
<sequence length="754" mass="84177">MAVWRLQNLRWVTIILAVANAFVFFLGGFLVFGAYRSCGPKFVLPLAVVSCLAGFKIATMVQSAIAQAATARTVLETNADGTNVFDSVLRNERRIRYIKWLWWARFTIVMTVLQFVGAIYLVIHIANCISNGGESGHCDKVQDSSDWKQHLLVLFTTMVCSVALLQCCTGPHVLRWRSYYATKDDAWKAHYSEVFDHGIREALCCLGRVKYLSVLEEDEVFSVARLLGDLVAYRASGTGNLELLAGLALLLKQTQPPKTLDECLEAPVEQIREAAALHKFAEAAYTGPLLDLGRNPFIFPCVWLYRQGVLTPWMRKRRPVLHGDNWWRGHAAAFLKFVKLSPDVLRQGRVNQGKCEAAYFVLVLHHLRSVVIAVRGTETPEDLITDGLCKECSLSTEDLEGLINSSHIPLDLRQYLVSSFPHYGHSGIVETARDLFKQIEGNTTNDESDSRGILSSLLSPGCECEGYGIRIVGHSLGGAIAALLGMRLYNRYPNLHVYAYGPLPCVNLVVANACSKFITSIVFNNEFSARLSVRSVLQLRADAITALSKDSITDKAAIFRLAHRFLHVSKYQRNEMGVMHPASDDSAGTIKSENLNESENDSKESEEQDQKFDLWNASDGEDILTETDPNEFLNPFATEVNALGDSMSQFMETVPSVNLSSGDPPELYLPGLVIHMVPQPRSVHKSLQNGCGFRARERCHKAYIADRESFKDIIVSPSMFLDHLPWRCQNAMEMVLEDWNAKGLLNDSQIVDVY</sequence>
<evidence type="ECO:0000256" key="2">
    <source>
        <dbReference type="SAM" id="MobiDB-lite"/>
    </source>
</evidence>
<feature type="transmembrane region" description="Helical" evidence="3">
    <location>
        <begin position="42"/>
        <end position="61"/>
    </location>
</feature>
<proteinExistence type="predicted"/>
<dbReference type="InParanoid" id="A0A6P4A192"/>
<reference evidence="7" key="1">
    <citation type="submission" date="2025-08" db="UniProtKB">
        <authorList>
            <consortium name="RefSeq"/>
        </authorList>
    </citation>
    <scope>IDENTIFICATION</scope>
    <source>
        <tissue evidence="7">Seedling</tissue>
    </source>
</reference>
<keyword evidence="1" id="KW-0378">Hydrolase</keyword>
<name>A0A6P4A192_ZIZJJ</name>
<dbReference type="GO" id="GO:0006629">
    <property type="term" value="P:lipid metabolic process"/>
    <property type="evidence" value="ECO:0007669"/>
    <property type="project" value="InterPro"/>
</dbReference>
<dbReference type="Gene3D" id="3.40.50.1820">
    <property type="entry name" value="alpha/beta hydrolase"/>
    <property type="match status" value="1"/>
</dbReference>
<evidence type="ECO:0000313" key="7">
    <source>
        <dbReference type="RefSeq" id="XP_015887066.3"/>
    </source>
</evidence>
<keyword evidence="3" id="KW-0472">Membrane</keyword>
<dbReference type="GO" id="GO:0016787">
    <property type="term" value="F:hydrolase activity"/>
    <property type="evidence" value="ECO:0007669"/>
    <property type="project" value="UniProtKB-KW"/>
</dbReference>
<dbReference type="PANTHER" id="PTHR47030:SF2">
    <property type="entry name" value="LIPASE CLASS 3 FAMILY PROTEIN"/>
    <property type="match status" value="1"/>
</dbReference>
<dbReference type="SUPFAM" id="SSF53474">
    <property type="entry name" value="alpha/beta-Hydrolases"/>
    <property type="match status" value="1"/>
</dbReference>
<dbReference type="Pfam" id="PF24057">
    <property type="entry name" value="DUF7358"/>
    <property type="match status" value="1"/>
</dbReference>
<feature type="compositionally biased region" description="Basic and acidic residues" evidence="2">
    <location>
        <begin position="600"/>
        <end position="610"/>
    </location>
</feature>
<keyword evidence="6" id="KW-1185">Reference proteome</keyword>
<feature type="transmembrane region" description="Helical" evidence="3">
    <location>
        <begin position="100"/>
        <end position="123"/>
    </location>
</feature>
<dbReference type="KEGG" id="zju:107422170"/>
<dbReference type="FunCoup" id="A0A6P4A192">
    <property type="interactions" value="1102"/>
</dbReference>
<dbReference type="GeneID" id="107422170"/>
<evidence type="ECO:0000313" key="6">
    <source>
        <dbReference type="Proteomes" id="UP001652623"/>
    </source>
</evidence>
<feature type="domain" description="Fungal lipase-type" evidence="4">
    <location>
        <begin position="371"/>
        <end position="526"/>
    </location>
</feature>
<dbReference type="InterPro" id="IPR055782">
    <property type="entry name" value="DUF7358"/>
</dbReference>
<evidence type="ECO:0000259" key="5">
    <source>
        <dbReference type="Pfam" id="PF24057"/>
    </source>
</evidence>
<evidence type="ECO:0000256" key="3">
    <source>
        <dbReference type="SAM" id="Phobius"/>
    </source>
</evidence>
<evidence type="ECO:0000256" key="1">
    <source>
        <dbReference type="ARBA" id="ARBA00022801"/>
    </source>
</evidence>
<dbReference type="InterPro" id="IPR029058">
    <property type="entry name" value="AB_hydrolase_fold"/>
</dbReference>
<accession>A0A6P4A192</accession>
<organism evidence="6 7">
    <name type="scientific">Ziziphus jujuba</name>
    <name type="common">Chinese jujube</name>
    <name type="synonym">Ziziphus sativa</name>
    <dbReference type="NCBI Taxonomy" id="326968"/>
    <lineage>
        <taxon>Eukaryota</taxon>
        <taxon>Viridiplantae</taxon>
        <taxon>Streptophyta</taxon>
        <taxon>Embryophyta</taxon>
        <taxon>Tracheophyta</taxon>
        <taxon>Spermatophyta</taxon>
        <taxon>Magnoliopsida</taxon>
        <taxon>eudicotyledons</taxon>
        <taxon>Gunneridae</taxon>
        <taxon>Pentapetalae</taxon>
        <taxon>rosids</taxon>
        <taxon>fabids</taxon>
        <taxon>Rosales</taxon>
        <taxon>Rhamnaceae</taxon>
        <taxon>Paliureae</taxon>
        <taxon>Ziziphus</taxon>
    </lineage>
</organism>
<dbReference type="CDD" id="cd00519">
    <property type="entry name" value="Lipase_3"/>
    <property type="match status" value="1"/>
</dbReference>
<dbReference type="InterPro" id="IPR002921">
    <property type="entry name" value="Fungal_lipase-type"/>
</dbReference>
<keyword evidence="3" id="KW-1133">Transmembrane helix</keyword>
<protein>
    <submittedName>
        <fullName evidence="7">Uncharacterized protein LOC107422170 isoform X1</fullName>
    </submittedName>
</protein>
<dbReference type="Proteomes" id="UP001652623">
    <property type="component" value="Chromosome 3"/>
</dbReference>
<feature type="transmembrane region" description="Helical" evidence="3">
    <location>
        <begin position="12"/>
        <end position="36"/>
    </location>
</feature>
<dbReference type="RefSeq" id="XP_015887066.3">
    <property type="nucleotide sequence ID" value="XM_016031580.4"/>
</dbReference>
<dbReference type="Pfam" id="PF01764">
    <property type="entry name" value="Lipase_3"/>
    <property type="match status" value="1"/>
</dbReference>
<dbReference type="PANTHER" id="PTHR47030">
    <property type="entry name" value="LIPASE CLASS 3 FAMILY PROTEIN"/>
    <property type="match status" value="1"/>
</dbReference>